<evidence type="ECO:0000313" key="1">
    <source>
        <dbReference type="EMBL" id="GBN90449.1"/>
    </source>
</evidence>
<protein>
    <submittedName>
        <fullName evidence="1">Uncharacterized protein</fullName>
    </submittedName>
</protein>
<accession>A0A4Y2STA9</accession>
<proteinExistence type="predicted"/>
<gene>
    <name evidence="1" type="ORF">AVEN_190091_1</name>
</gene>
<keyword evidence="2" id="KW-1185">Reference proteome</keyword>
<dbReference type="Proteomes" id="UP000499080">
    <property type="component" value="Unassembled WGS sequence"/>
</dbReference>
<comment type="caution">
    <text evidence="1">The sequence shown here is derived from an EMBL/GenBank/DDBJ whole genome shotgun (WGS) entry which is preliminary data.</text>
</comment>
<dbReference type="EMBL" id="BGPR01023334">
    <property type="protein sequence ID" value="GBN90449.1"/>
    <property type="molecule type" value="Genomic_DNA"/>
</dbReference>
<name>A0A4Y2STA9_ARAVE</name>
<dbReference type="AlphaFoldDB" id="A0A4Y2STA9"/>
<sequence length="119" mass="13649">MTAHGDIRPQRTRDSAKKYRWFNAQHAVESAPTYTRRSFARRPGYAFYTRKRTQTPSSHITRARSKICYSAAYPYANMVAYANIADREPVMAVKSRQKIARQLNSAYAVRSSRIVASGR</sequence>
<evidence type="ECO:0000313" key="2">
    <source>
        <dbReference type="Proteomes" id="UP000499080"/>
    </source>
</evidence>
<reference evidence="1 2" key="1">
    <citation type="journal article" date="2019" name="Sci. Rep.">
        <title>Orb-weaving spider Araneus ventricosus genome elucidates the spidroin gene catalogue.</title>
        <authorList>
            <person name="Kono N."/>
            <person name="Nakamura H."/>
            <person name="Ohtoshi R."/>
            <person name="Moran D.A.P."/>
            <person name="Shinohara A."/>
            <person name="Yoshida Y."/>
            <person name="Fujiwara M."/>
            <person name="Mori M."/>
            <person name="Tomita M."/>
            <person name="Arakawa K."/>
        </authorList>
    </citation>
    <scope>NUCLEOTIDE SEQUENCE [LARGE SCALE GENOMIC DNA]</scope>
</reference>
<organism evidence="1 2">
    <name type="scientific">Araneus ventricosus</name>
    <name type="common">Orbweaver spider</name>
    <name type="synonym">Epeira ventricosa</name>
    <dbReference type="NCBI Taxonomy" id="182803"/>
    <lineage>
        <taxon>Eukaryota</taxon>
        <taxon>Metazoa</taxon>
        <taxon>Ecdysozoa</taxon>
        <taxon>Arthropoda</taxon>
        <taxon>Chelicerata</taxon>
        <taxon>Arachnida</taxon>
        <taxon>Araneae</taxon>
        <taxon>Araneomorphae</taxon>
        <taxon>Entelegynae</taxon>
        <taxon>Araneoidea</taxon>
        <taxon>Araneidae</taxon>
        <taxon>Araneus</taxon>
    </lineage>
</organism>